<keyword evidence="3" id="KW-1185">Reference proteome</keyword>
<sequence length="106" mass="11261">MGSSASTNTVSSCLSTCSANGYAYGGVEYGVCFPQVSALFVADHLKSQCFCGSSLASSATSASSSNCNYSCSGGSKHLFSYLPEVKELNSVCSRYMWRVQLYQRLS</sequence>
<gene>
    <name evidence="2" type="ORF">DFH07DRAFT_553577</name>
</gene>
<comment type="caution">
    <text evidence="2">The sequence shown here is derived from an EMBL/GenBank/DDBJ whole genome shotgun (WGS) entry which is preliminary data.</text>
</comment>
<name>A0AAD7IVE8_9AGAR</name>
<dbReference type="InterPro" id="IPR002889">
    <property type="entry name" value="WSC_carb-bd"/>
</dbReference>
<protein>
    <recommendedName>
        <fullName evidence="1">WSC domain-containing protein</fullName>
    </recommendedName>
</protein>
<feature type="domain" description="WSC" evidence="1">
    <location>
        <begin position="1"/>
        <end position="105"/>
    </location>
</feature>
<evidence type="ECO:0000313" key="3">
    <source>
        <dbReference type="Proteomes" id="UP001215280"/>
    </source>
</evidence>
<proteinExistence type="predicted"/>
<accession>A0AAD7IVE8</accession>
<dbReference type="Proteomes" id="UP001215280">
    <property type="component" value="Unassembled WGS sequence"/>
</dbReference>
<organism evidence="2 3">
    <name type="scientific">Mycena maculata</name>
    <dbReference type="NCBI Taxonomy" id="230809"/>
    <lineage>
        <taxon>Eukaryota</taxon>
        <taxon>Fungi</taxon>
        <taxon>Dikarya</taxon>
        <taxon>Basidiomycota</taxon>
        <taxon>Agaricomycotina</taxon>
        <taxon>Agaricomycetes</taxon>
        <taxon>Agaricomycetidae</taxon>
        <taxon>Agaricales</taxon>
        <taxon>Marasmiineae</taxon>
        <taxon>Mycenaceae</taxon>
        <taxon>Mycena</taxon>
    </lineage>
</organism>
<dbReference type="AlphaFoldDB" id="A0AAD7IVE8"/>
<reference evidence="2" key="1">
    <citation type="submission" date="2023-03" db="EMBL/GenBank/DDBJ databases">
        <title>Massive genome expansion in bonnet fungi (Mycena s.s.) driven by repeated elements and novel gene families across ecological guilds.</title>
        <authorList>
            <consortium name="Lawrence Berkeley National Laboratory"/>
            <person name="Harder C.B."/>
            <person name="Miyauchi S."/>
            <person name="Viragh M."/>
            <person name="Kuo A."/>
            <person name="Thoen E."/>
            <person name="Andreopoulos B."/>
            <person name="Lu D."/>
            <person name="Skrede I."/>
            <person name="Drula E."/>
            <person name="Henrissat B."/>
            <person name="Morin E."/>
            <person name="Kohler A."/>
            <person name="Barry K."/>
            <person name="LaButti K."/>
            <person name="Morin E."/>
            <person name="Salamov A."/>
            <person name="Lipzen A."/>
            <person name="Mereny Z."/>
            <person name="Hegedus B."/>
            <person name="Baldrian P."/>
            <person name="Stursova M."/>
            <person name="Weitz H."/>
            <person name="Taylor A."/>
            <person name="Grigoriev I.V."/>
            <person name="Nagy L.G."/>
            <person name="Martin F."/>
            <person name="Kauserud H."/>
        </authorList>
    </citation>
    <scope>NUCLEOTIDE SEQUENCE</scope>
    <source>
        <strain evidence="2">CBHHK188m</strain>
    </source>
</reference>
<evidence type="ECO:0000313" key="2">
    <source>
        <dbReference type="EMBL" id="KAJ7749526.1"/>
    </source>
</evidence>
<evidence type="ECO:0000259" key="1">
    <source>
        <dbReference type="PROSITE" id="PS51212"/>
    </source>
</evidence>
<dbReference type="EMBL" id="JARJLG010000085">
    <property type="protein sequence ID" value="KAJ7749526.1"/>
    <property type="molecule type" value="Genomic_DNA"/>
</dbReference>
<dbReference type="PROSITE" id="PS51212">
    <property type="entry name" value="WSC"/>
    <property type="match status" value="1"/>
</dbReference>